<proteinExistence type="inferred from homology"/>
<reference evidence="9 10" key="1">
    <citation type="journal article" date="2014" name="Nature">
        <title>The genomic substrate for adaptive radiation in African cichlid fish.</title>
        <authorList>
            <person name="Brawand D."/>
            <person name="Wagner C.E."/>
            <person name="Li Y.I."/>
            <person name="Malinsky M."/>
            <person name="Keller I."/>
            <person name="Fan S."/>
            <person name="Simakov O."/>
            <person name="Ng A.Y."/>
            <person name="Lim Z.W."/>
            <person name="Bezault E."/>
            <person name="Turner-Maier J."/>
            <person name="Johnson J."/>
            <person name="Alcazar R."/>
            <person name="Noh H.J."/>
            <person name="Russell P."/>
            <person name="Aken B."/>
            <person name="Alfoldi J."/>
            <person name="Amemiya C."/>
            <person name="Azzouzi N."/>
            <person name="Baroiller J.F."/>
            <person name="Barloy-Hubler F."/>
            <person name="Berlin A."/>
            <person name="Bloomquist R."/>
            <person name="Carleton K.L."/>
            <person name="Conte M.A."/>
            <person name="D'Cotta H."/>
            <person name="Eshel O."/>
            <person name="Gaffney L."/>
            <person name="Galibert F."/>
            <person name="Gante H.F."/>
            <person name="Gnerre S."/>
            <person name="Greuter L."/>
            <person name="Guyon R."/>
            <person name="Haddad N.S."/>
            <person name="Haerty W."/>
            <person name="Harris R.M."/>
            <person name="Hofmann H.A."/>
            <person name="Hourlier T."/>
            <person name="Hulata G."/>
            <person name="Jaffe D.B."/>
            <person name="Lara M."/>
            <person name="Lee A.P."/>
            <person name="MacCallum I."/>
            <person name="Mwaiko S."/>
            <person name="Nikaido M."/>
            <person name="Nishihara H."/>
            <person name="Ozouf-Costaz C."/>
            <person name="Penman D.J."/>
            <person name="Przybylski D."/>
            <person name="Rakotomanga M."/>
            <person name="Renn S.C.P."/>
            <person name="Ribeiro F.J."/>
            <person name="Ron M."/>
            <person name="Salzburger W."/>
            <person name="Sanchez-Pulido L."/>
            <person name="Santos M.E."/>
            <person name="Searle S."/>
            <person name="Sharpe T."/>
            <person name="Swofford R."/>
            <person name="Tan F.J."/>
            <person name="Williams L."/>
            <person name="Young S."/>
            <person name="Yin S."/>
            <person name="Okada N."/>
            <person name="Kocher T.D."/>
            <person name="Miska E.A."/>
            <person name="Lander E.S."/>
            <person name="Venkatesh B."/>
            <person name="Fernald R.D."/>
            <person name="Meyer A."/>
            <person name="Ponting C.P."/>
            <person name="Streelman J.T."/>
            <person name="Lindblad-Toh K."/>
            <person name="Seehausen O."/>
            <person name="Di Palma F."/>
        </authorList>
    </citation>
    <scope>NUCLEOTIDE SEQUENCE</scope>
</reference>
<keyword evidence="10" id="KW-1185">Reference proteome</keyword>
<dbReference type="Pfam" id="PF08598">
    <property type="entry name" value="Sds3"/>
    <property type="match status" value="1"/>
</dbReference>
<evidence type="ECO:0000256" key="4">
    <source>
        <dbReference type="ARBA" id="ARBA00023163"/>
    </source>
</evidence>
<feature type="region of interest" description="Disordered" evidence="7">
    <location>
        <begin position="1"/>
        <end position="43"/>
    </location>
</feature>
<dbReference type="AlphaFoldDB" id="A0A3P9BL36"/>
<accession>A0A3P9BL36</accession>
<evidence type="ECO:0000256" key="2">
    <source>
        <dbReference type="ARBA" id="ARBA00022491"/>
    </source>
</evidence>
<keyword evidence="8" id="KW-0472">Membrane</keyword>
<reference evidence="9" key="3">
    <citation type="submission" date="2025-09" db="UniProtKB">
        <authorList>
            <consortium name="Ensembl"/>
        </authorList>
    </citation>
    <scope>IDENTIFICATION</scope>
</reference>
<dbReference type="SMART" id="SM01401">
    <property type="entry name" value="Sds3"/>
    <property type="match status" value="1"/>
</dbReference>
<reference evidence="9" key="2">
    <citation type="submission" date="2025-08" db="UniProtKB">
        <authorList>
            <consortium name="Ensembl"/>
        </authorList>
    </citation>
    <scope>IDENTIFICATION</scope>
</reference>
<dbReference type="Proteomes" id="UP000265160">
    <property type="component" value="LG19"/>
</dbReference>
<evidence type="ECO:0000256" key="3">
    <source>
        <dbReference type="ARBA" id="ARBA00023015"/>
    </source>
</evidence>
<keyword evidence="8" id="KW-1133">Transmembrane helix</keyword>
<feature type="compositionally biased region" description="Basic and acidic residues" evidence="7">
    <location>
        <begin position="1"/>
        <end position="16"/>
    </location>
</feature>
<evidence type="ECO:0000313" key="10">
    <source>
        <dbReference type="Proteomes" id="UP000265160"/>
    </source>
</evidence>
<organism evidence="9 10">
    <name type="scientific">Maylandia zebra</name>
    <name type="common">zebra mbuna</name>
    <dbReference type="NCBI Taxonomy" id="106582"/>
    <lineage>
        <taxon>Eukaryota</taxon>
        <taxon>Metazoa</taxon>
        <taxon>Chordata</taxon>
        <taxon>Craniata</taxon>
        <taxon>Vertebrata</taxon>
        <taxon>Euteleostomi</taxon>
        <taxon>Actinopterygii</taxon>
        <taxon>Neopterygii</taxon>
        <taxon>Teleostei</taxon>
        <taxon>Neoteleostei</taxon>
        <taxon>Acanthomorphata</taxon>
        <taxon>Ovalentaria</taxon>
        <taxon>Cichlomorphae</taxon>
        <taxon>Cichliformes</taxon>
        <taxon>Cichlidae</taxon>
        <taxon>African cichlids</taxon>
        <taxon>Pseudocrenilabrinae</taxon>
        <taxon>Haplochromini</taxon>
        <taxon>Maylandia</taxon>
        <taxon>Maylandia zebra complex</taxon>
    </lineage>
</organism>
<dbReference type="GeneTree" id="ENSGT00940000164711"/>
<dbReference type="FunFam" id="1.20.5.1500:FF:000002">
    <property type="entry name" value="breast cancer metastasis-suppressor 1-like protein-A"/>
    <property type="match status" value="1"/>
</dbReference>
<evidence type="ECO:0000256" key="7">
    <source>
        <dbReference type="SAM" id="MobiDB-lite"/>
    </source>
</evidence>
<comment type="subcellular location">
    <subcellularLocation>
        <location evidence="1">Nucleus</location>
    </subcellularLocation>
</comment>
<keyword evidence="8" id="KW-0812">Transmembrane</keyword>
<evidence type="ECO:0000256" key="5">
    <source>
        <dbReference type="ARBA" id="ARBA00023242"/>
    </source>
</evidence>
<dbReference type="Gene3D" id="1.20.5.1500">
    <property type="match status" value="1"/>
</dbReference>
<dbReference type="GO" id="GO:0010468">
    <property type="term" value="P:regulation of gene expression"/>
    <property type="evidence" value="ECO:0007669"/>
    <property type="project" value="UniProtKB-ARBA"/>
</dbReference>
<keyword evidence="3" id="KW-0805">Transcription regulation</keyword>
<evidence type="ECO:0000313" key="9">
    <source>
        <dbReference type="Ensembl" id="ENSMZEP00005010654.1"/>
    </source>
</evidence>
<protein>
    <submittedName>
        <fullName evidence="9">BRMS1 like transcriptional repressor</fullName>
    </submittedName>
</protein>
<name>A0A3P9BL36_9CICH</name>
<comment type="similarity">
    <text evidence="6">Belongs to the BRMS1 family.</text>
</comment>
<keyword evidence="5" id="KW-0539">Nucleus</keyword>
<keyword evidence="4" id="KW-0804">Transcription</keyword>
<dbReference type="InterPro" id="IPR013907">
    <property type="entry name" value="Sds3"/>
</dbReference>
<dbReference type="STRING" id="106582.ENSMZEP00005010654"/>
<dbReference type="Ensembl" id="ENSMZET00005011029.1">
    <property type="protein sequence ID" value="ENSMZEP00005010654.1"/>
    <property type="gene ID" value="ENSMZEG00005008009.1"/>
</dbReference>
<sequence>VAAMPLHRDREKKESTAEEMEAEEHEQEASSSEEEDSDTSSVDCERRRMECLDEMCNLEKQFTDLKDQLYRERLSQVNSKLAEVEAGRAAEYLEPLAVLLENMQVRTKVAGIYRELCLESVKNKYDCEIQAACQHWESEKLLLFDTVQNELEEKIRRLEEDRHSIDITSELWNDELSGRKKRRDALSPDKKRRRPSVVSDILLMSLLLLIMILLLNNLTTYLDILEDWTAIRKVCVNVNSVRLKWRLQVRLRSLETGFVVREGGIDEVGEGPWKKVGGRREKGVAYWEHRRACEDEDQQEGELH</sequence>
<evidence type="ECO:0000256" key="6">
    <source>
        <dbReference type="ARBA" id="ARBA00038256"/>
    </source>
</evidence>
<feature type="compositionally biased region" description="Acidic residues" evidence="7">
    <location>
        <begin position="17"/>
        <end position="38"/>
    </location>
</feature>
<evidence type="ECO:0000256" key="1">
    <source>
        <dbReference type="ARBA" id="ARBA00004123"/>
    </source>
</evidence>
<dbReference type="GO" id="GO:0005654">
    <property type="term" value="C:nucleoplasm"/>
    <property type="evidence" value="ECO:0007669"/>
    <property type="project" value="UniProtKB-ARBA"/>
</dbReference>
<dbReference type="PANTHER" id="PTHR21964">
    <property type="entry name" value="BREAST CANCER METASTASIS-SUPPRESSOR 1"/>
    <property type="match status" value="1"/>
</dbReference>
<feature type="transmembrane region" description="Helical" evidence="8">
    <location>
        <begin position="197"/>
        <end position="215"/>
    </location>
</feature>
<keyword evidence="2" id="KW-0678">Repressor</keyword>
<evidence type="ECO:0000256" key="8">
    <source>
        <dbReference type="SAM" id="Phobius"/>
    </source>
</evidence>